<gene>
    <name evidence="2" type="ORF">LY60_01453</name>
</gene>
<proteinExistence type="predicted"/>
<organism evidence="2 3">
    <name type="scientific">Sedimentibacter saalensis</name>
    <dbReference type="NCBI Taxonomy" id="130788"/>
    <lineage>
        <taxon>Bacteria</taxon>
        <taxon>Bacillati</taxon>
        <taxon>Bacillota</taxon>
        <taxon>Tissierellia</taxon>
        <taxon>Sedimentibacter</taxon>
    </lineage>
</organism>
<evidence type="ECO:0000313" key="3">
    <source>
        <dbReference type="Proteomes" id="UP000315343"/>
    </source>
</evidence>
<keyword evidence="1" id="KW-1133">Transmembrane helix</keyword>
<comment type="caution">
    <text evidence="2">The sequence shown here is derived from an EMBL/GenBank/DDBJ whole genome shotgun (WGS) entry which is preliminary data.</text>
</comment>
<evidence type="ECO:0000313" key="2">
    <source>
        <dbReference type="EMBL" id="TWH81698.1"/>
    </source>
</evidence>
<name>A0A562JEW4_9FIRM</name>
<feature type="transmembrane region" description="Helical" evidence="1">
    <location>
        <begin position="7"/>
        <end position="26"/>
    </location>
</feature>
<keyword evidence="3" id="KW-1185">Reference proteome</keyword>
<keyword evidence="1" id="KW-0812">Transmembrane</keyword>
<sequence>MKSFLRTFVICIILSYVFLLIIGGLISENGLALLVFVAFVITVLITIFTNQESKIEDLEKRLTKLEEQNKENE</sequence>
<feature type="transmembrane region" description="Helical" evidence="1">
    <location>
        <begin position="32"/>
        <end position="50"/>
    </location>
</feature>
<dbReference type="RefSeq" id="WP_145081867.1">
    <property type="nucleotide sequence ID" value="NZ_DAMBUX010000019.1"/>
</dbReference>
<keyword evidence="1" id="KW-0472">Membrane</keyword>
<evidence type="ECO:0000256" key="1">
    <source>
        <dbReference type="SAM" id="Phobius"/>
    </source>
</evidence>
<accession>A0A562JEW4</accession>
<dbReference type="Proteomes" id="UP000315343">
    <property type="component" value="Unassembled WGS sequence"/>
</dbReference>
<reference evidence="2 3" key="1">
    <citation type="submission" date="2019-07" db="EMBL/GenBank/DDBJ databases">
        <title>Genomic Encyclopedia of Type Strains, Phase I: the one thousand microbial genomes (KMG-I) project.</title>
        <authorList>
            <person name="Kyrpides N."/>
        </authorList>
    </citation>
    <scope>NUCLEOTIDE SEQUENCE [LARGE SCALE GENOMIC DNA]</scope>
    <source>
        <strain evidence="2 3">DSM 13558</strain>
    </source>
</reference>
<dbReference type="OrthoDB" id="2942144at2"/>
<dbReference type="EMBL" id="VLKH01000003">
    <property type="protein sequence ID" value="TWH81698.1"/>
    <property type="molecule type" value="Genomic_DNA"/>
</dbReference>
<protein>
    <submittedName>
        <fullName evidence="2">Uncharacterized protein</fullName>
    </submittedName>
</protein>
<dbReference type="AlphaFoldDB" id="A0A562JEW4"/>